<name>A0ABR1LE99_9PEZI</name>
<gene>
    <name evidence="2" type="ORF">IWX46DRAFT_328637</name>
</gene>
<reference evidence="2 3" key="1">
    <citation type="submission" date="2024-04" db="EMBL/GenBank/DDBJ databases">
        <title>Phyllosticta paracitricarpa is synonymous to the EU quarantine fungus P. citricarpa based on phylogenomic analyses.</title>
        <authorList>
            <consortium name="Lawrence Berkeley National Laboratory"/>
            <person name="Van Ingen-Buijs V.A."/>
            <person name="Van Westerhoven A.C."/>
            <person name="Haridas S."/>
            <person name="Skiadas P."/>
            <person name="Martin F."/>
            <person name="Groenewald J.Z."/>
            <person name="Crous P.W."/>
            <person name="Seidl M.F."/>
        </authorList>
    </citation>
    <scope>NUCLEOTIDE SEQUENCE [LARGE SCALE GENOMIC DNA]</scope>
    <source>
        <strain evidence="2 3">CBS 122670</strain>
    </source>
</reference>
<comment type="caution">
    <text evidence="2">The sequence shown here is derived from an EMBL/GenBank/DDBJ whole genome shotgun (WGS) entry which is preliminary data.</text>
</comment>
<accession>A0ABR1LE99</accession>
<proteinExistence type="predicted"/>
<keyword evidence="1" id="KW-1133">Transmembrane helix</keyword>
<feature type="transmembrane region" description="Helical" evidence="1">
    <location>
        <begin position="43"/>
        <end position="61"/>
    </location>
</feature>
<evidence type="ECO:0000313" key="3">
    <source>
        <dbReference type="Proteomes" id="UP001365128"/>
    </source>
</evidence>
<evidence type="ECO:0000256" key="1">
    <source>
        <dbReference type="SAM" id="Phobius"/>
    </source>
</evidence>
<sequence>MPNELVVPQTKKKNLKSLNHQPSIDNELPTIASNSAYRRAQHSMPPIIIIIIIIIIMFGQFEECCFPLLTSLPFSYVITESPISSLVSQSATCVQPHHPISRMLGEMLEFFPCSPTSTSGGPPHSCVRACVRACVRGTPYLPTSSVPCFPPLSSALVGHGALVSEMMEWA</sequence>
<evidence type="ECO:0000313" key="2">
    <source>
        <dbReference type="EMBL" id="KAK7533547.1"/>
    </source>
</evidence>
<dbReference type="EMBL" id="JBBPDW010000046">
    <property type="protein sequence ID" value="KAK7533547.1"/>
    <property type="molecule type" value="Genomic_DNA"/>
</dbReference>
<dbReference type="Proteomes" id="UP001365128">
    <property type="component" value="Unassembled WGS sequence"/>
</dbReference>
<keyword evidence="1" id="KW-0472">Membrane</keyword>
<protein>
    <submittedName>
        <fullName evidence="2">Uncharacterized protein</fullName>
    </submittedName>
</protein>
<organism evidence="2 3">
    <name type="scientific">Phyllosticta citricarpa</name>
    <dbReference type="NCBI Taxonomy" id="55181"/>
    <lineage>
        <taxon>Eukaryota</taxon>
        <taxon>Fungi</taxon>
        <taxon>Dikarya</taxon>
        <taxon>Ascomycota</taxon>
        <taxon>Pezizomycotina</taxon>
        <taxon>Dothideomycetes</taxon>
        <taxon>Dothideomycetes incertae sedis</taxon>
        <taxon>Botryosphaeriales</taxon>
        <taxon>Phyllostictaceae</taxon>
        <taxon>Phyllosticta</taxon>
    </lineage>
</organism>
<keyword evidence="3" id="KW-1185">Reference proteome</keyword>
<keyword evidence="1" id="KW-0812">Transmembrane</keyword>